<organism evidence="1 2">
    <name type="scientific">Sphingomonas endophytica</name>
    <dbReference type="NCBI Taxonomy" id="869719"/>
    <lineage>
        <taxon>Bacteria</taxon>
        <taxon>Pseudomonadati</taxon>
        <taxon>Pseudomonadota</taxon>
        <taxon>Alphaproteobacteria</taxon>
        <taxon>Sphingomonadales</taxon>
        <taxon>Sphingomonadaceae</taxon>
        <taxon>Sphingomonas</taxon>
    </lineage>
</organism>
<evidence type="ECO:0000313" key="1">
    <source>
        <dbReference type="EMBL" id="KTT72617.1"/>
    </source>
</evidence>
<gene>
    <name evidence="1" type="ORF">NS334_08460</name>
</gene>
<dbReference type="RefSeq" id="WP_058755535.1">
    <property type="nucleotide sequence ID" value="NZ_LDTB01000025.1"/>
</dbReference>
<comment type="caution">
    <text evidence="1">The sequence shown here is derived from an EMBL/GenBank/DDBJ whole genome shotgun (WGS) entry which is preliminary data.</text>
</comment>
<evidence type="ECO:0000313" key="2">
    <source>
        <dbReference type="Proteomes" id="UP000074310"/>
    </source>
</evidence>
<dbReference type="EMBL" id="LDTB01000025">
    <property type="protein sequence ID" value="KTT72617.1"/>
    <property type="molecule type" value="Genomic_DNA"/>
</dbReference>
<protein>
    <submittedName>
        <fullName evidence="1">Uncharacterized protein</fullName>
    </submittedName>
</protein>
<sequence length="141" mass="14518">MSDVSRSAVEDRGELSLTLAGVEMGLRPSYEAIDATEKALGRGLVDIARSALNATLTLGETAQIATEAIRAWGRDADSRDAAGATAPRIGRLILDSDQGFHGCLKTIAAMLSLAVTGGYDSAGNLKPTATTKTTDEAPVVG</sequence>
<dbReference type="OrthoDB" id="7584634at2"/>
<dbReference type="AlphaFoldDB" id="A0A147I3D1"/>
<dbReference type="Proteomes" id="UP000074310">
    <property type="component" value="Unassembled WGS sequence"/>
</dbReference>
<name>A0A147I3D1_9SPHN</name>
<reference evidence="1 2" key="1">
    <citation type="journal article" date="2016" name="Front. Microbiol.">
        <title>Genomic Resource of Rice Seed Associated Bacteria.</title>
        <authorList>
            <person name="Midha S."/>
            <person name="Bansal K."/>
            <person name="Sharma S."/>
            <person name="Kumar N."/>
            <person name="Patil P.P."/>
            <person name="Chaudhry V."/>
            <person name="Patil P.B."/>
        </authorList>
    </citation>
    <scope>NUCLEOTIDE SEQUENCE [LARGE SCALE GENOMIC DNA]</scope>
    <source>
        <strain evidence="1 2">NS334</strain>
    </source>
</reference>
<accession>A0A147I3D1</accession>
<keyword evidence="2" id="KW-1185">Reference proteome</keyword>
<dbReference type="PATRIC" id="fig|869719.3.peg.1369"/>
<proteinExistence type="predicted"/>